<organism evidence="4 5">
    <name type="scientific">Rotaria magnacalcarata</name>
    <dbReference type="NCBI Taxonomy" id="392030"/>
    <lineage>
        <taxon>Eukaryota</taxon>
        <taxon>Metazoa</taxon>
        <taxon>Spiralia</taxon>
        <taxon>Gnathifera</taxon>
        <taxon>Rotifera</taxon>
        <taxon>Eurotatoria</taxon>
        <taxon>Bdelloidea</taxon>
        <taxon>Philodinida</taxon>
        <taxon>Philodinidae</taxon>
        <taxon>Rotaria</taxon>
    </lineage>
</organism>
<dbReference type="AlphaFoldDB" id="A0A819JUJ7"/>
<keyword evidence="1" id="KW-0732">Signal</keyword>
<dbReference type="EMBL" id="CAJNRG010007488">
    <property type="protein sequence ID" value="CAF2095456.1"/>
    <property type="molecule type" value="Genomic_DNA"/>
</dbReference>
<dbReference type="Proteomes" id="UP000663887">
    <property type="component" value="Unassembled WGS sequence"/>
</dbReference>
<accession>A0A819JUJ7</accession>
<dbReference type="Proteomes" id="UP000663842">
    <property type="component" value="Unassembled WGS sequence"/>
</dbReference>
<evidence type="ECO:0000313" key="3">
    <source>
        <dbReference type="EMBL" id="CAF2095456.1"/>
    </source>
</evidence>
<protein>
    <submittedName>
        <fullName evidence="4">Uncharacterized protein</fullName>
    </submittedName>
</protein>
<dbReference type="EMBL" id="CAJNRF010007837">
    <property type="protein sequence ID" value="CAF2095126.1"/>
    <property type="molecule type" value="Genomic_DNA"/>
</dbReference>
<evidence type="ECO:0000256" key="1">
    <source>
        <dbReference type="SAM" id="SignalP"/>
    </source>
</evidence>
<reference evidence="4" key="1">
    <citation type="submission" date="2021-02" db="EMBL/GenBank/DDBJ databases">
        <authorList>
            <person name="Nowell W R."/>
        </authorList>
    </citation>
    <scope>NUCLEOTIDE SEQUENCE</scope>
</reference>
<feature type="chain" id="PRO_5036235465" evidence="1">
    <location>
        <begin position="22"/>
        <end position="110"/>
    </location>
</feature>
<evidence type="ECO:0000313" key="2">
    <source>
        <dbReference type="EMBL" id="CAF2095126.1"/>
    </source>
</evidence>
<dbReference type="Proteomes" id="UP000663856">
    <property type="component" value="Unassembled WGS sequence"/>
</dbReference>
<dbReference type="EMBL" id="CAJOBF010001305">
    <property type="protein sequence ID" value="CAF3936270.1"/>
    <property type="molecule type" value="Genomic_DNA"/>
</dbReference>
<sequence length="110" mass="11961">MNTAIILLLLMFAIMINLNTSCTVQPKDDDDNESDDKEDCLKGATVSCCEGYILEVQNETTANCIECIPAGQSCYQINRPCCPGYQCSTGPAIYVKPRPTDICISSLLKG</sequence>
<name>A0A819JUJ7_9BILA</name>
<comment type="caution">
    <text evidence="4">The sequence shown here is derived from an EMBL/GenBank/DDBJ whole genome shotgun (WGS) entry which is preliminary data.</text>
</comment>
<gene>
    <name evidence="4" type="ORF">UXM345_LOCUS12492</name>
    <name evidence="2" type="ORF">WKI299_LOCUS18995</name>
    <name evidence="3" type="ORF">XDN619_LOCUS17594</name>
</gene>
<proteinExistence type="predicted"/>
<evidence type="ECO:0000313" key="4">
    <source>
        <dbReference type="EMBL" id="CAF3936270.1"/>
    </source>
</evidence>
<evidence type="ECO:0000313" key="5">
    <source>
        <dbReference type="Proteomes" id="UP000663842"/>
    </source>
</evidence>
<feature type="signal peptide" evidence="1">
    <location>
        <begin position="1"/>
        <end position="21"/>
    </location>
</feature>